<dbReference type="EMBL" id="JAAWWB010000024">
    <property type="protein sequence ID" value="KAG6752750.1"/>
    <property type="molecule type" value="Genomic_DNA"/>
</dbReference>
<dbReference type="PANTHER" id="PTHR33513:SF4">
    <property type="entry name" value="GB|AAF04428.1"/>
    <property type="match status" value="1"/>
</dbReference>
<dbReference type="PANTHER" id="PTHR33513">
    <property type="entry name" value="OS06G0523300 PROTEIN"/>
    <property type="match status" value="1"/>
</dbReference>
<comment type="caution">
    <text evidence="2">The sequence shown here is derived from an EMBL/GenBank/DDBJ whole genome shotgun (WGS) entry which is preliminary data.</text>
</comment>
<evidence type="ECO:0000259" key="1">
    <source>
        <dbReference type="Pfam" id="PF24847"/>
    </source>
</evidence>
<name>A0A8X8CFT3_POPTO</name>
<dbReference type="AlphaFoldDB" id="A0A8X8CFT3"/>
<protein>
    <recommendedName>
        <fullName evidence="1">DUF7722 domain-containing protein</fullName>
    </recommendedName>
</protein>
<feature type="domain" description="DUF7722" evidence="1">
    <location>
        <begin position="73"/>
        <end position="118"/>
    </location>
</feature>
<reference evidence="2" key="1">
    <citation type="journal article" date="2020" name="bioRxiv">
        <title>Hybrid origin of Populus tomentosa Carr. identified through genome sequencing and phylogenomic analysis.</title>
        <authorList>
            <person name="An X."/>
            <person name="Gao K."/>
            <person name="Chen Z."/>
            <person name="Li J."/>
            <person name="Yang X."/>
            <person name="Yang X."/>
            <person name="Zhou J."/>
            <person name="Guo T."/>
            <person name="Zhao T."/>
            <person name="Huang S."/>
            <person name="Miao D."/>
            <person name="Khan W.U."/>
            <person name="Rao P."/>
            <person name="Ye M."/>
            <person name="Lei B."/>
            <person name="Liao W."/>
            <person name="Wang J."/>
            <person name="Ji L."/>
            <person name="Li Y."/>
            <person name="Guo B."/>
            <person name="Mustafa N.S."/>
            <person name="Li S."/>
            <person name="Yun Q."/>
            <person name="Keller S.R."/>
            <person name="Mao J."/>
            <person name="Zhang R."/>
            <person name="Strauss S.H."/>
        </authorList>
    </citation>
    <scope>NUCLEOTIDE SEQUENCE</scope>
    <source>
        <strain evidence="2">GM15</strain>
        <tissue evidence="2">Leaf</tissue>
    </source>
</reference>
<keyword evidence="3" id="KW-1185">Reference proteome</keyword>
<accession>A0A8X8CFT3</accession>
<dbReference type="Proteomes" id="UP000886885">
    <property type="component" value="Chromosome 12D"/>
</dbReference>
<dbReference type="Pfam" id="PF24847">
    <property type="entry name" value="DUF7722"/>
    <property type="match status" value="1"/>
</dbReference>
<evidence type="ECO:0000313" key="3">
    <source>
        <dbReference type="Proteomes" id="UP000886885"/>
    </source>
</evidence>
<evidence type="ECO:0000313" key="2">
    <source>
        <dbReference type="EMBL" id="KAG6752750.1"/>
    </source>
</evidence>
<dbReference type="InterPro" id="IPR056139">
    <property type="entry name" value="DUF7722"/>
</dbReference>
<organism evidence="2 3">
    <name type="scientific">Populus tomentosa</name>
    <name type="common">Chinese white poplar</name>
    <dbReference type="NCBI Taxonomy" id="118781"/>
    <lineage>
        <taxon>Eukaryota</taxon>
        <taxon>Viridiplantae</taxon>
        <taxon>Streptophyta</taxon>
        <taxon>Embryophyta</taxon>
        <taxon>Tracheophyta</taxon>
        <taxon>Spermatophyta</taxon>
        <taxon>Magnoliopsida</taxon>
        <taxon>eudicotyledons</taxon>
        <taxon>Gunneridae</taxon>
        <taxon>Pentapetalae</taxon>
        <taxon>rosids</taxon>
        <taxon>fabids</taxon>
        <taxon>Malpighiales</taxon>
        <taxon>Salicaceae</taxon>
        <taxon>Saliceae</taxon>
        <taxon>Populus</taxon>
    </lineage>
</organism>
<dbReference type="OrthoDB" id="1932905at2759"/>
<proteinExistence type="predicted"/>
<sequence>MDHGSDPSCHRQVAGRIGKGQYVRYPCIEVGSPSQLMYGVQERKGMESITFRAGGRVKEEQERCGGFQMPLHYPRYSRSEYETMPEGQLDCLLTEYGLPMVGNVEQKRKFAMGAFLWPR</sequence>
<gene>
    <name evidence="2" type="ORF">POTOM_042786</name>
</gene>